<keyword evidence="4" id="KW-0808">Transferase</keyword>
<dbReference type="GO" id="GO:0005524">
    <property type="term" value="F:ATP binding"/>
    <property type="evidence" value="ECO:0007669"/>
    <property type="project" value="UniProtKB-KW"/>
</dbReference>
<dbReference type="AlphaFoldDB" id="A0A4Q7J5L2"/>
<feature type="transmembrane region" description="Helical" evidence="9">
    <location>
        <begin position="145"/>
        <end position="166"/>
    </location>
</feature>
<keyword evidence="5" id="KW-0547">Nucleotide-binding</keyword>
<dbReference type="Pfam" id="PF02518">
    <property type="entry name" value="HATPase_c"/>
    <property type="match status" value="1"/>
</dbReference>
<feature type="transmembrane region" description="Helical" evidence="9">
    <location>
        <begin position="98"/>
        <end position="115"/>
    </location>
</feature>
<sequence>MVPEKRTQRVPSAGDVALAVIVAGFVAGTTTSASHWRGRWPGAPGEFVEPTGRMLDLLGYCWLFAATLPLLLARRFPLPVFAVTAVLAIAYYHSNYPGGPVIVAPAVALFTLTRLRGLVPGAVAGGALLLGLYVTYVAANGQWLPGAGAAGLVGGVVAVIGIGLAVRDRMAANRARRDQAAEHAVRMAEQERLRIAREVHDVVAHSLAMINVQAGVAAHVADRRPEQAKEALHNIKEASASALTDLRATLAVLRGGQETGPSPSLQQMSELIDHASAAGLNVRVHGEPGQLPAPTDQAAYRILQESLTNVVRHANQPRNVDVRLRRSGNVFQLVVRDDGQGATPPKTGNGLRGMRERAEALGGWVRASVVDGGFEVRAELPVSGEGAT</sequence>
<evidence type="ECO:0000313" key="11">
    <source>
        <dbReference type="EMBL" id="RZQ62148.1"/>
    </source>
</evidence>
<evidence type="ECO:0000256" key="9">
    <source>
        <dbReference type="SAM" id="Phobius"/>
    </source>
</evidence>
<keyword evidence="8" id="KW-0902">Two-component regulatory system</keyword>
<dbReference type="EC" id="2.7.13.3" evidence="2"/>
<dbReference type="InterPro" id="IPR050482">
    <property type="entry name" value="Sensor_HK_TwoCompSys"/>
</dbReference>
<keyword evidence="3" id="KW-0597">Phosphoprotein</keyword>
<feature type="transmembrane region" description="Helical" evidence="9">
    <location>
        <begin position="54"/>
        <end position="71"/>
    </location>
</feature>
<evidence type="ECO:0000256" key="2">
    <source>
        <dbReference type="ARBA" id="ARBA00012438"/>
    </source>
</evidence>
<dbReference type="GO" id="GO:0000155">
    <property type="term" value="F:phosphorelay sensor kinase activity"/>
    <property type="evidence" value="ECO:0007669"/>
    <property type="project" value="InterPro"/>
</dbReference>
<evidence type="ECO:0000313" key="12">
    <source>
        <dbReference type="Proteomes" id="UP000292003"/>
    </source>
</evidence>
<reference evidence="11 12" key="1">
    <citation type="submission" date="2019-02" db="EMBL/GenBank/DDBJ databases">
        <title>Draft genome sequence of Amycolatopsis sp. 8-3EHSu isolated from roots of Suaeda maritima.</title>
        <authorList>
            <person name="Duangmal K."/>
            <person name="Chantavorakit T."/>
        </authorList>
    </citation>
    <scope>NUCLEOTIDE SEQUENCE [LARGE SCALE GENOMIC DNA]</scope>
    <source>
        <strain evidence="11 12">8-3EHSu</strain>
    </source>
</reference>
<evidence type="ECO:0000256" key="1">
    <source>
        <dbReference type="ARBA" id="ARBA00000085"/>
    </source>
</evidence>
<evidence type="ECO:0000256" key="7">
    <source>
        <dbReference type="ARBA" id="ARBA00022840"/>
    </source>
</evidence>
<proteinExistence type="predicted"/>
<evidence type="ECO:0000256" key="8">
    <source>
        <dbReference type="ARBA" id="ARBA00023012"/>
    </source>
</evidence>
<evidence type="ECO:0000256" key="4">
    <source>
        <dbReference type="ARBA" id="ARBA00022679"/>
    </source>
</evidence>
<dbReference type="Gene3D" id="1.20.5.1930">
    <property type="match status" value="1"/>
</dbReference>
<dbReference type="InterPro" id="IPR011712">
    <property type="entry name" value="Sig_transdc_His_kin_sub3_dim/P"/>
</dbReference>
<protein>
    <recommendedName>
        <fullName evidence="2">histidine kinase</fullName>
        <ecNumber evidence="2">2.7.13.3</ecNumber>
    </recommendedName>
</protein>
<evidence type="ECO:0000256" key="6">
    <source>
        <dbReference type="ARBA" id="ARBA00022777"/>
    </source>
</evidence>
<dbReference type="InterPro" id="IPR036890">
    <property type="entry name" value="HATPase_C_sf"/>
</dbReference>
<keyword evidence="6 11" id="KW-0418">Kinase</keyword>
<gene>
    <name evidence="11" type="ORF">EWH70_21490</name>
</gene>
<dbReference type="CDD" id="cd16917">
    <property type="entry name" value="HATPase_UhpB-NarQ-NarX-like"/>
    <property type="match status" value="1"/>
</dbReference>
<dbReference type="OrthoDB" id="227596at2"/>
<feature type="domain" description="Histidine kinase/HSP90-like ATPase" evidence="10">
    <location>
        <begin position="295"/>
        <end position="384"/>
    </location>
</feature>
<dbReference type="SMART" id="SM00387">
    <property type="entry name" value="HATPase_c"/>
    <property type="match status" value="1"/>
</dbReference>
<accession>A0A4Q7J5L2</accession>
<evidence type="ECO:0000256" key="3">
    <source>
        <dbReference type="ARBA" id="ARBA00022553"/>
    </source>
</evidence>
<dbReference type="InterPro" id="IPR003594">
    <property type="entry name" value="HATPase_dom"/>
</dbReference>
<keyword evidence="9" id="KW-0472">Membrane</keyword>
<dbReference type="GO" id="GO:0046983">
    <property type="term" value="F:protein dimerization activity"/>
    <property type="evidence" value="ECO:0007669"/>
    <property type="project" value="InterPro"/>
</dbReference>
<dbReference type="Pfam" id="PF07730">
    <property type="entry name" value="HisKA_3"/>
    <property type="match status" value="1"/>
</dbReference>
<evidence type="ECO:0000256" key="5">
    <source>
        <dbReference type="ARBA" id="ARBA00022741"/>
    </source>
</evidence>
<comment type="caution">
    <text evidence="11">The sequence shown here is derived from an EMBL/GenBank/DDBJ whole genome shotgun (WGS) entry which is preliminary data.</text>
</comment>
<dbReference type="GO" id="GO:0016020">
    <property type="term" value="C:membrane"/>
    <property type="evidence" value="ECO:0007669"/>
    <property type="project" value="InterPro"/>
</dbReference>
<dbReference type="PANTHER" id="PTHR24421:SF10">
    <property type="entry name" value="NITRATE_NITRITE SENSOR PROTEIN NARQ"/>
    <property type="match status" value="1"/>
</dbReference>
<dbReference type="Proteomes" id="UP000292003">
    <property type="component" value="Unassembled WGS sequence"/>
</dbReference>
<keyword evidence="9" id="KW-0812">Transmembrane</keyword>
<keyword evidence="9" id="KW-1133">Transmembrane helix</keyword>
<keyword evidence="7" id="KW-0067">ATP-binding</keyword>
<keyword evidence="12" id="KW-1185">Reference proteome</keyword>
<dbReference type="PANTHER" id="PTHR24421">
    <property type="entry name" value="NITRATE/NITRITE SENSOR PROTEIN NARX-RELATED"/>
    <property type="match status" value="1"/>
</dbReference>
<dbReference type="Gene3D" id="3.30.565.10">
    <property type="entry name" value="Histidine kinase-like ATPase, C-terminal domain"/>
    <property type="match status" value="1"/>
</dbReference>
<name>A0A4Q7J5L2_9PSEU</name>
<evidence type="ECO:0000259" key="10">
    <source>
        <dbReference type="SMART" id="SM00387"/>
    </source>
</evidence>
<dbReference type="RefSeq" id="WP_130477241.1">
    <property type="nucleotide sequence ID" value="NZ_SFCC01000010.1"/>
</dbReference>
<dbReference type="EMBL" id="SFCC01000010">
    <property type="protein sequence ID" value="RZQ62148.1"/>
    <property type="molecule type" value="Genomic_DNA"/>
</dbReference>
<organism evidence="11 12">
    <name type="scientific">Amycolatopsis suaedae</name>
    <dbReference type="NCBI Taxonomy" id="2510978"/>
    <lineage>
        <taxon>Bacteria</taxon>
        <taxon>Bacillati</taxon>
        <taxon>Actinomycetota</taxon>
        <taxon>Actinomycetes</taxon>
        <taxon>Pseudonocardiales</taxon>
        <taxon>Pseudonocardiaceae</taxon>
        <taxon>Amycolatopsis</taxon>
    </lineage>
</organism>
<comment type="catalytic activity">
    <reaction evidence="1">
        <text>ATP + protein L-histidine = ADP + protein N-phospho-L-histidine.</text>
        <dbReference type="EC" id="2.7.13.3"/>
    </reaction>
</comment>
<feature type="transmembrane region" description="Helical" evidence="9">
    <location>
        <begin position="122"/>
        <end position="139"/>
    </location>
</feature>
<dbReference type="SUPFAM" id="SSF55874">
    <property type="entry name" value="ATPase domain of HSP90 chaperone/DNA topoisomerase II/histidine kinase"/>
    <property type="match status" value="1"/>
</dbReference>